<evidence type="ECO:0000313" key="2">
    <source>
        <dbReference type="EMBL" id="KAG5662144.1"/>
    </source>
</evidence>
<evidence type="ECO:0000313" key="3">
    <source>
        <dbReference type="Proteomes" id="UP000782241"/>
    </source>
</evidence>
<feature type="region of interest" description="Disordered" evidence="1">
    <location>
        <begin position="34"/>
        <end position="63"/>
    </location>
</feature>
<dbReference type="EMBL" id="JAGPUO010000006">
    <property type="protein sequence ID" value="KAG5662144.1"/>
    <property type="molecule type" value="Genomic_DNA"/>
</dbReference>
<comment type="caution">
    <text evidence="2">The sequence shown here is derived from an EMBL/GenBank/DDBJ whole genome shotgun (WGS) entry which is preliminary data.</text>
</comment>
<dbReference type="Proteomes" id="UP000782241">
    <property type="component" value="Unassembled WGS sequence"/>
</dbReference>
<reference evidence="2" key="1">
    <citation type="submission" date="2021-04" db="EMBL/GenBank/DDBJ databases">
        <title>Draft genome of Fusarium avenaceum strain F156N33, isolated from an atmospheric sample in Virginia.</title>
        <authorList>
            <person name="Yang S."/>
            <person name="Vinatzer B.A."/>
            <person name="Coleman J."/>
        </authorList>
    </citation>
    <scope>NUCLEOTIDE SEQUENCE</scope>
    <source>
        <strain evidence="2">F156N33</strain>
    </source>
</reference>
<gene>
    <name evidence="2" type="ORF">KAF25_004383</name>
</gene>
<evidence type="ECO:0000256" key="1">
    <source>
        <dbReference type="SAM" id="MobiDB-lite"/>
    </source>
</evidence>
<proteinExistence type="predicted"/>
<dbReference type="AlphaFoldDB" id="A0A9P7KUE4"/>
<keyword evidence="3" id="KW-1185">Reference proteome</keyword>
<accession>A0A9P7KUE4</accession>
<name>A0A9P7KUE4_9HYPO</name>
<organism evidence="2 3">
    <name type="scientific">Fusarium avenaceum</name>
    <dbReference type="NCBI Taxonomy" id="40199"/>
    <lineage>
        <taxon>Eukaryota</taxon>
        <taxon>Fungi</taxon>
        <taxon>Dikarya</taxon>
        <taxon>Ascomycota</taxon>
        <taxon>Pezizomycotina</taxon>
        <taxon>Sordariomycetes</taxon>
        <taxon>Hypocreomycetidae</taxon>
        <taxon>Hypocreales</taxon>
        <taxon>Nectriaceae</taxon>
        <taxon>Fusarium</taxon>
        <taxon>Fusarium tricinctum species complex</taxon>
    </lineage>
</organism>
<sequence length="440" mass="50603">MEPPDKLSFEAFRKSFEDMPRGTFSNKVQTAWDRVTRRRERQQPEQLAEVEAAPDRPQGRASRLTRAGSLPNLLDHASFKEHPEWFPDDRQHSVENNFSTNSSSLGSLSIRTAFRDEVGQDPTRRERLNVPIVAVATCYTGSSSDEGIPDPVWKLPGRDSFPDRQGQGQKLRLGLFQSPRQMYRVKASGRGFLLHSNIPQVHDDVFSLLLDICVSPSGFVGHERGLNLPILLAALSYAFDQGIAYEIQKLKDTINRYIALRMFYHNPHNNHSLGLGYFEYRSEEIYRSWISLSQDERLQSSLSLRDLVKLYVYMVPYKWWAQLVDEFNWEFMDNIQLAHDRIPGSPKNSFAELFDGFFHRTRLGIHPWMESTARSHASEDATEEPVARSEQLRLNTPVLHPPVPMSDSSDSPERVFRHIRRETAVFPQADSPTDFVERSV</sequence>
<protein>
    <submittedName>
        <fullName evidence="2">Uncharacterized protein</fullName>
    </submittedName>
</protein>
<feature type="region of interest" description="Disordered" evidence="1">
    <location>
        <begin position="374"/>
        <end position="413"/>
    </location>
</feature>